<comment type="similarity">
    <text evidence="2 9">Belongs to the cytochrome P450 family.</text>
</comment>
<sequence>MLVAVCVVLISLVPILLKWAPSVNTITDKIYDFLGKPRNRGTKGIRDIPGPLSLPFFGASWMYSRFGPFNHNKYHESNDVKYSTFGPVVREEVLFNFPLIHLFDKSDIQHVLRNESEYPMRPPNEADVFYRRLRHDIYLNDGMVNLNGPQWHTLRSLLTPPLTNRNTLRSYCTQMNTIANDLMEHIEAESDNEDGIIKDLKDLVYRTGLETVATVSLDRRMGFLQKEMNAETLLILQSIKGYQTSSNEAMYGLPWWKYVPTRFSGVLTNLVFHKDNLFSVVGKIVDEVLTDERNNGSSYGDNENSILKQLLTNPQLDIKDVKVSLVDYITAGVDTIGNSIIFAISLIAKHPKVQARLQQELDEYLRPGEDLTAEKINSLKYLKACVTESFRMYPTASQIARILPQDTEVTGGYVLPKHSVVLCHQRLASWQDENFTEAQKFAPERWIENAELDFPVCERGLVIPFGIGKRICPGKRLAEQEVHVIVAKMFQKFSVSLVDEFDVEFNFLLTPSGSVPIKVRDRTSI</sequence>
<evidence type="ECO:0000313" key="11">
    <source>
        <dbReference type="EMBL" id="AIL94172.1"/>
    </source>
</evidence>
<feature type="chain" id="PRO_5001836615" evidence="10">
    <location>
        <begin position="26"/>
        <end position="525"/>
    </location>
</feature>
<evidence type="ECO:0000256" key="8">
    <source>
        <dbReference type="PIRSR" id="PIRSR602401-1"/>
    </source>
</evidence>
<keyword evidence="7 9" id="KW-0503">Monooxygenase</keyword>
<protein>
    <submittedName>
        <fullName evidence="11">Cytochrome P450 CYP314A1</fullName>
    </submittedName>
</protein>
<proteinExistence type="evidence at transcript level"/>
<dbReference type="InterPro" id="IPR036396">
    <property type="entry name" value="Cyt_P450_sf"/>
</dbReference>
<evidence type="ECO:0000256" key="3">
    <source>
        <dbReference type="ARBA" id="ARBA00022617"/>
    </source>
</evidence>
<evidence type="ECO:0000256" key="2">
    <source>
        <dbReference type="ARBA" id="ARBA00010617"/>
    </source>
</evidence>
<evidence type="ECO:0000256" key="6">
    <source>
        <dbReference type="ARBA" id="ARBA00023004"/>
    </source>
</evidence>
<keyword evidence="5 9" id="KW-0560">Oxidoreductase</keyword>
<dbReference type="PRINTS" id="PR00385">
    <property type="entry name" value="P450"/>
</dbReference>
<dbReference type="Gene3D" id="1.10.630.10">
    <property type="entry name" value="Cytochrome P450"/>
    <property type="match status" value="1"/>
</dbReference>
<name>A0A088DJE7_TIGJA</name>
<dbReference type="AlphaFoldDB" id="A0A088DJE7"/>
<dbReference type="CDD" id="cd11054">
    <property type="entry name" value="CYP24A1-like"/>
    <property type="match status" value="1"/>
</dbReference>
<dbReference type="InterPro" id="IPR050479">
    <property type="entry name" value="CYP11_CYP27_families"/>
</dbReference>
<dbReference type="PROSITE" id="PS00086">
    <property type="entry name" value="CYTOCHROME_P450"/>
    <property type="match status" value="1"/>
</dbReference>
<dbReference type="Pfam" id="PF00067">
    <property type="entry name" value="p450"/>
    <property type="match status" value="1"/>
</dbReference>
<feature type="signal peptide" evidence="10">
    <location>
        <begin position="1"/>
        <end position="25"/>
    </location>
</feature>
<reference evidence="11" key="2">
    <citation type="journal article" date="2014" name="Aquat. Toxicol.">
        <title>Crude oil exposure results in oxidative stress-mediated dysfunctional development and reproduction in the copepod Tigriopus japonicus and modulates expression of cytochrome P450 (CYP) genes.</title>
        <authorList>
            <person name="Han J."/>
            <person name="Won E.J."/>
            <person name="Hwang D.S."/>
            <person name="Shin K.H."/>
            <person name="Lee Y.S."/>
            <person name="Leung K.M."/>
            <person name="Lee S.J."/>
            <person name="Lee J.S."/>
        </authorList>
    </citation>
    <scope>NUCLEOTIDE SEQUENCE</scope>
</reference>
<dbReference type="GO" id="GO:0020037">
    <property type="term" value="F:heme binding"/>
    <property type="evidence" value="ECO:0007669"/>
    <property type="project" value="InterPro"/>
</dbReference>
<keyword evidence="10" id="KW-0732">Signal</keyword>
<dbReference type="InterPro" id="IPR001128">
    <property type="entry name" value="Cyt_P450"/>
</dbReference>
<reference evidence="11" key="1">
    <citation type="submission" date="2013-09" db="EMBL/GenBank/DDBJ databases">
        <authorList>
            <person name="Lee J.-S."/>
        </authorList>
    </citation>
    <scope>NUCLEOTIDE SEQUENCE</scope>
</reference>
<keyword evidence="4 8" id="KW-0479">Metal-binding</keyword>
<dbReference type="EMBL" id="KF640018">
    <property type="protein sequence ID" value="AIL94172.1"/>
    <property type="molecule type" value="mRNA"/>
</dbReference>
<dbReference type="InterPro" id="IPR017972">
    <property type="entry name" value="Cyt_P450_CS"/>
</dbReference>
<accession>A0A088DJE7</accession>
<dbReference type="FunFam" id="1.10.630.10:FF:000006">
    <property type="entry name" value="Cytochrome P450 302a1, mitochondrial"/>
    <property type="match status" value="1"/>
</dbReference>
<keyword evidence="3 8" id="KW-0349">Heme</keyword>
<comment type="cofactor">
    <cofactor evidence="1 8">
        <name>heme</name>
        <dbReference type="ChEBI" id="CHEBI:30413"/>
    </cofactor>
</comment>
<evidence type="ECO:0000256" key="5">
    <source>
        <dbReference type="ARBA" id="ARBA00023002"/>
    </source>
</evidence>
<feature type="binding site" description="axial binding residue" evidence="8">
    <location>
        <position position="472"/>
    </location>
    <ligand>
        <name>heme</name>
        <dbReference type="ChEBI" id="CHEBI:30413"/>
    </ligand>
    <ligandPart>
        <name>Fe</name>
        <dbReference type="ChEBI" id="CHEBI:18248"/>
    </ligandPart>
</feature>
<dbReference type="SUPFAM" id="SSF48264">
    <property type="entry name" value="Cytochrome P450"/>
    <property type="match status" value="1"/>
</dbReference>
<dbReference type="PANTHER" id="PTHR24279:SF120">
    <property type="entry name" value="CYTOCHROME P450"/>
    <property type="match status" value="1"/>
</dbReference>
<dbReference type="PANTHER" id="PTHR24279">
    <property type="entry name" value="CYTOCHROME P450"/>
    <property type="match status" value="1"/>
</dbReference>
<dbReference type="PRINTS" id="PR00463">
    <property type="entry name" value="EP450I"/>
</dbReference>
<dbReference type="InterPro" id="IPR002401">
    <property type="entry name" value="Cyt_P450_E_grp-I"/>
</dbReference>
<organism evidence="11">
    <name type="scientific">Tigriopus japonicus</name>
    <name type="common">Copepod</name>
    <dbReference type="NCBI Taxonomy" id="158387"/>
    <lineage>
        <taxon>Eukaryota</taxon>
        <taxon>Metazoa</taxon>
        <taxon>Ecdysozoa</taxon>
        <taxon>Arthropoda</taxon>
        <taxon>Crustacea</taxon>
        <taxon>Multicrustacea</taxon>
        <taxon>Hexanauplia</taxon>
        <taxon>Copepoda</taxon>
        <taxon>Harpacticoida</taxon>
        <taxon>Harpacticidae</taxon>
        <taxon>Tigriopus</taxon>
    </lineage>
</organism>
<gene>
    <name evidence="11" type="primary">CYP314A1</name>
</gene>
<dbReference type="GO" id="GO:0005506">
    <property type="term" value="F:iron ion binding"/>
    <property type="evidence" value="ECO:0007669"/>
    <property type="project" value="InterPro"/>
</dbReference>
<evidence type="ECO:0000256" key="7">
    <source>
        <dbReference type="ARBA" id="ARBA00023033"/>
    </source>
</evidence>
<evidence type="ECO:0000256" key="4">
    <source>
        <dbReference type="ARBA" id="ARBA00022723"/>
    </source>
</evidence>
<dbReference type="GO" id="GO:0004497">
    <property type="term" value="F:monooxygenase activity"/>
    <property type="evidence" value="ECO:0007669"/>
    <property type="project" value="UniProtKB-KW"/>
</dbReference>
<evidence type="ECO:0000256" key="10">
    <source>
        <dbReference type="SAM" id="SignalP"/>
    </source>
</evidence>
<keyword evidence="6 8" id="KW-0408">Iron</keyword>
<evidence type="ECO:0000256" key="1">
    <source>
        <dbReference type="ARBA" id="ARBA00001971"/>
    </source>
</evidence>
<dbReference type="GO" id="GO:0016705">
    <property type="term" value="F:oxidoreductase activity, acting on paired donors, with incorporation or reduction of molecular oxygen"/>
    <property type="evidence" value="ECO:0007669"/>
    <property type="project" value="InterPro"/>
</dbReference>
<evidence type="ECO:0000256" key="9">
    <source>
        <dbReference type="RuleBase" id="RU000461"/>
    </source>
</evidence>